<gene>
    <name evidence="1" type="ORF">AJ79_06722</name>
</gene>
<evidence type="ECO:0000313" key="1">
    <source>
        <dbReference type="EMBL" id="PGH05706.1"/>
    </source>
</evidence>
<dbReference type="OrthoDB" id="2798106at2759"/>
<keyword evidence="2" id="KW-1185">Reference proteome</keyword>
<protein>
    <submittedName>
        <fullName evidence="1">Uncharacterized protein</fullName>
    </submittedName>
</protein>
<proteinExistence type="predicted"/>
<reference evidence="1 2" key="1">
    <citation type="submission" date="2017-10" db="EMBL/GenBank/DDBJ databases">
        <title>Comparative genomics in systemic dimorphic fungi from Ajellomycetaceae.</title>
        <authorList>
            <person name="Munoz J.F."/>
            <person name="Mcewen J.G."/>
            <person name="Clay O.K."/>
            <person name="Cuomo C.A."/>
        </authorList>
    </citation>
    <scope>NUCLEOTIDE SEQUENCE [LARGE SCALE GENOMIC DNA]</scope>
    <source>
        <strain evidence="1 2">UAMH5409</strain>
    </source>
</reference>
<dbReference type="AlphaFoldDB" id="A0A2B7X9E3"/>
<dbReference type="EMBL" id="PDNB01000123">
    <property type="protein sequence ID" value="PGH05706.1"/>
    <property type="molecule type" value="Genomic_DNA"/>
</dbReference>
<accession>A0A2B7X9E3</accession>
<organism evidence="1 2">
    <name type="scientific">Helicocarpus griseus UAMH5409</name>
    <dbReference type="NCBI Taxonomy" id="1447875"/>
    <lineage>
        <taxon>Eukaryota</taxon>
        <taxon>Fungi</taxon>
        <taxon>Dikarya</taxon>
        <taxon>Ascomycota</taxon>
        <taxon>Pezizomycotina</taxon>
        <taxon>Eurotiomycetes</taxon>
        <taxon>Eurotiomycetidae</taxon>
        <taxon>Onygenales</taxon>
        <taxon>Ajellomycetaceae</taxon>
        <taxon>Helicocarpus</taxon>
    </lineage>
</organism>
<dbReference type="Proteomes" id="UP000223968">
    <property type="component" value="Unassembled WGS sequence"/>
</dbReference>
<sequence>MPRTLTLLCFQQSALFPQNTVHWGLYLWDNQQGANGGTLFHAHKESLSAGRKIYRPAPQQNPMNFRSLRASVEVSSGLSLTDGELNRLCDEVAKDPPLI</sequence>
<comment type="caution">
    <text evidence="1">The sequence shown here is derived from an EMBL/GenBank/DDBJ whole genome shotgun (WGS) entry which is preliminary data.</text>
</comment>
<evidence type="ECO:0000313" key="2">
    <source>
        <dbReference type="Proteomes" id="UP000223968"/>
    </source>
</evidence>
<name>A0A2B7X9E3_9EURO</name>
<dbReference type="STRING" id="1447875.A0A2B7X9E3"/>